<reference evidence="1 2" key="1">
    <citation type="submission" date="2019-07" db="EMBL/GenBank/DDBJ databases">
        <authorList>
            <person name="Chang H.-W."/>
            <person name="Raman A."/>
            <person name="Venkatesh S."/>
            <person name="Gehrig J."/>
        </authorList>
    </citation>
    <scope>NUCLEOTIDE SEQUENCE [LARGE SCALE GENOMIC DNA]</scope>
    <source>
        <strain evidence="1">B.longum_ssp_infantis_4</strain>
    </source>
</reference>
<dbReference type="AlphaFoldDB" id="A0A564S501"/>
<organism evidence="1 2">
    <name type="scientific">Bifidobacterium longum subsp. infantis</name>
    <dbReference type="NCBI Taxonomy" id="1682"/>
    <lineage>
        <taxon>Bacteria</taxon>
        <taxon>Bacillati</taxon>
        <taxon>Actinomycetota</taxon>
        <taxon>Actinomycetes</taxon>
        <taxon>Bifidobacteriales</taxon>
        <taxon>Bifidobacteriaceae</taxon>
        <taxon>Bifidobacterium</taxon>
    </lineage>
</organism>
<name>A0A564S501_BIFLI</name>
<gene>
    <name evidence="1" type="ORF">BLONGUMMC1_02253</name>
</gene>
<accession>A0A564S501</accession>
<evidence type="ECO:0000313" key="1">
    <source>
        <dbReference type="EMBL" id="VUW85394.1"/>
    </source>
</evidence>
<dbReference type="EMBL" id="CABHML010000084">
    <property type="protein sequence ID" value="VUW85394.1"/>
    <property type="molecule type" value="Genomic_DNA"/>
</dbReference>
<protein>
    <submittedName>
        <fullName evidence="1">Uncharacterized protein</fullName>
    </submittedName>
</protein>
<sequence>MSPVNWLNLSLSTVYSCSPVLVITLPKEPRNCCTEYFSEYSRLASFNAASLFAAWEEIDSPAGDNSLEEPSHTVCSGETPGADGTGMAMYWSFSLPKLSVGDQPNTTPVFAVLPSLI</sequence>
<proteinExistence type="predicted"/>
<evidence type="ECO:0000313" key="2">
    <source>
        <dbReference type="Proteomes" id="UP000319252"/>
    </source>
</evidence>
<dbReference type="Proteomes" id="UP000319252">
    <property type="component" value="Unassembled WGS sequence"/>
</dbReference>